<evidence type="ECO:0000313" key="10">
    <source>
        <dbReference type="EMBL" id="KLT41339.1"/>
    </source>
</evidence>
<keyword evidence="5" id="KW-0862">Zinc</keyword>
<evidence type="ECO:0000313" key="11">
    <source>
        <dbReference type="Proteomes" id="UP000053611"/>
    </source>
</evidence>
<dbReference type="Pfam" id="PF00641">
    <property type="entry name" value="Zn_ribbon_RanBP"/>
    <property type="match status" value="5"/>
</dbReference>
<feature type="domain" description="RanBP2-type" evidence="9">
    <location>
        <begin position="808"/>
        <end position="838"/>
    </location>
</feature>
<feature type="compositionally biased region" description="Polar residues" evidence="8">
    <location>
        <begin position="523"/>
        <end position="532"/>
    </location>
</feature>
<keyword evidence="6" id="KW-0539">Nucleus</keyword>
<dbReference type="PANTHER" id="PTHR23193">
    <property type="entry name" value="NUCLEAR PORE COMPLEX PROTEIN NUP"/>
    <property type="match status" value="1"/>
</dbReference>
<evidence type="ECO:0000256" key="6">
    <source>
        <dbReference type="ARBA" id="ARBA00023242"/>
    </source>
</evidence>
<evidence type="ECO:0000256" key="4">
    <source>
        <dbReference type="ARBA" id="ARBA00022771"/>
    </source>
</evidence>
<dbReference type="GO" id="GO:0006606">
    <property type="term" value="P:protein import into nucleus"/>
    <property type="evidence" value="ECO:0007669"/>
    <property type="project" value="TreeGrafter"/>
</dbReference>
<dbReference type="InterPro" id="IPR001876">
    <property type="entry name" value="Znf_RanBP2"/>
</dbReference>
<keyword evidence="11" id="KW-1185">Reference proteome</keyword>
<feature type="compositionally biased region" description="Low complexity" evidence="8">
    <location>
        <begin position="221"/>
        <end position="230"/>
    </location>
</feature>
<feature type="compositionally biased region" description="Low complexity" evidence="8">
    <location>
        <begin position="485"/>
        <end position="498"/>
    </location>
</feature>
<feature type="compositionally biased region" description="Acidic residues" evidence="8">
    <location>
        <begin position="284"/>
        <end position="293"/>
    </location>
</feature>
<sequence length="1102" mass="113670">MNRGSSRKDLRSERISNTPYRRNERPVAKQTSWFSNLTASITSTLSRFRSRDGSVSGSEDEWGGEGPAHMAGQDMFSLAEAAGRGGEEFAERAAAWRQSKHMLAKHPSPPTTSWNQLDLEPKRVRPSASMPSFQPYSASSNRNTLFQTPSAQVDRPNGIPGSASSAALQALIASKAGGQYTAQDIASMEALLRSVKAETMASQPTGGWSGALTTIRAAEASTPGSGFSVGSPPPANRSVSTPRARYLGPGMSPRRFNMTTGVRSLSNLFDDDTSGKRRKTLPEVEVEMLDDETSNGTSRSTREASAASKAAEYNQDSRAPLRAALRPSPLAQSSAASPEHAPTPRDIGRKRVNDLIQDVLENEILPHEERPAPVFNPYEASILPAGKHYSPYASLRHSSSESVNMRRSLSASRGAAAKLDSERMKASTSGRPLSTLDLINRGRPSPAQTQRTPAQSQAAERPPKKQKKVVDEPIVTDDDDELSPPKHAASTTPSSTSAFVLTPSRRTPAAVTIEEPEPVSAFPTPSLSQSTRAKPPPAPKPVAAAPVPSTSDSIIAASKPASAPAFSTQHLGLGPPPIAPAATPSKSRTPKLPEQGTLYMSAKDTALNVDKNTLPFYTFTLPPGSDQPQPSVTVKGIVSAGPPKTDGFAFEISNTAQPTSYYSPPAASTSSNPLAFFSQANQGDTWKCDVCMLKNTAANTEKCGVCEAPKPGAKAATASATPTAMPSAPSGGFGGFTFKPPAKPEGVWTCDVCMLQNTAADTVKCSVCEAPKPGSKPAASTPAASAPPAAPFVGFDFGGAGLKPPAKSAGEWDCDVCSLKNPATATEKCTICEAPKPGANAAGACAPAPASASTPPTSAAKSGFKFVFGSKPDAPGDWTCDTCMLKNPASATEKCSVCETPKPGVTVKAAAKPALSVVAPAGGFSFGGQTFAAPTSGSSLGGQSSSTGPASAPAAPSSGFSFGGQPFSAAAPTSTPSAVPAGGFSFGGQPFWTGPAPPAPTGAFSLGVESTPTRESSGFKPPPIAPGGFSFAPKPAGGSSSTAPAASPFSGFGGFEAFAPKEEDPLGKPIPVSREWTCYLCGLLNPGSAKLKCEICEAPKAV</sequence>
<feature type="region of interest" description="Disordered" evidence="8">
    <location>
        <begin position="1"/>
        <end position="32"/>
    </location>
</feature>
<feature type="domain" description="RanBP2-type" evidence="9">
    <location>
        <begin position="874"/>
        <end position="904"/>
    </location>
</feature>
<dbReference type="InterPro" id="IPR026054">
    <property type="entry name" value="Nucleoporin"/>
</dbReference>
<feature type="region of interest" description="Disordered" evidence="8">
    <location>
        <begin position="89"/>
        <end position="118"/>
    </location>
</feature>
<feature type="region of interest" description="Disordered" evidence="8">
    <location>
        <begin position="45"/>
        <end position="70"/>
    </location>
</feature>
<dbReference type="RefSeq" id="XP_018277830.1">
    <property type="nucleotide sequence ID" value="XM_018426759.1"/>
</dbReference>
<comment type="subcellular location">
    <subcellularLocation>
        <location evidence="1">Nucleus</location>
    </subcellularLocation>
</comment>
<feature type="compositionally biased region" description="Polar residues" evidence="8">
    <location>
        <begin position="257"/>
        <end position="267"/>
    </location>
</feature>
<feature type="region of interest" description="Disordered" evidence="8">
    <location>
        <begin position="935"/>
        <end position="959"/>
    </location>
</feature>
<evidence type="ECO:0000256" key="2">
    <source>
        <dbReference type="ARBA" id="ARBA00022448"/>
    </source>
</evidence>
<dbReference type="STRING" id="879819.A0A0J1B162"/>
<dbReference type="OrthoDB" id="79830at2759"/>
<feature type="region of interest" description="Disordered" evidence="8">
    <location>
        <begin position="414"/>
        <end position="548"/>
    </location>
</feature>
<dbReference type="GO" id="GO:0005643">
    <property type="term" value="C:nuclear pore"/>
    <property type="evidence" value="ECO:0007669"/>
    <property type="project" value="TreeGrafter"/>
</dbReference>
<feature type="compositionally biased region" description="Basic and acidic residues" evidence="8">
    <location>
        <begin position="1"/>
        <end position="14"/>
    </location>
</feature>
<protein>
    <recommendedName>
        <fullName evidence="9">RanBP2-type domain-containing protein</fullName>
    </recommendedName>
</protein>
<evidence type="ECO:0000256" key="8">
    <source>
        <dbReference type="SAM" id="MobiDB-lite"/>
    </source>
</evidence>
<evidence type="ECO:0000256" key="1">
    <source>
        <dbReference type="ARBA" id="ARBA00004123"/>
    </source>
</evidence>
<keyword evidence="2" id="KW-0813">Transport</keyword>
<evidence type="ECO:0000256" key="7">
    <source>
        <dbReference type="PROSITE-ProRule" id="PRU00322"/>
    </source>
</evidence>
<dbReference type="Gene3D" id="4.10.1060.10">
    <property type="entry name" value="Zinc finger, RanBP2-type"/>
    <property type="match status" value="5"/>
</dbReference>
<feature type="compositionally biased region" description="Low complexity" evidence="8">
    <location>
        <begin position="936"/>
        <end position="959"/>
    </location>
</feature>
<reference evidence="10 11" key="1">
    <citation type="submission" date="2015-03" db="EMBL/GenBank/DDBJ databases">
        <title>Genomics and transcriptomics of the oil-accumulating basidiomycete yeast T. oleaginosus allow insights into substrate utilization and the diverse evolutionary trajectories of mating systems in fungi.</title>
        <authorList>
            <consortium name="DOE Joint Genome Institute"/>
            <person name="Kourist R."/>
            <person name="Kracht O."/>
            <person name="Bracharz F."/>
            <person name="Lipzen A."/>
            <person name="Nolan M."/>
            <person name="Ohm R."/>
            <person name="Grigoriev I."/>
            <person name="Sun S."/>
            <person name="Heitman J."/>
            <person name="Bruck T."/>
            <person name="Nowrousian M."/>
        </authorList>
    </citation>
    <scope>NUCLEOTIDE SEQUENCE [LARGE SCALE GENOMIC DNA]</scope>
    <source>
        <strain evidence="10 11">IBC0246</strain>
    </source>
</reference>
<name>A0A0J1B162_9TREE</name>
<feature type="compositionally biased region" description="Polar residues" evidence="8">
    <location>
        <begin position="446"/>
        <end position="458"/>
    </location>
</feature>
<keyword evidence="4 7" id="KW-0863">Zinc-finger</keyword>
<proteinExistence type="predicted"/>
<feature type="compositionally biased region" description="Low complexity" evidence="8">
    <location>
        <begin position="297"/>
        <end position="312"/>
    </location>
</feature>
<keyword evidence="3" id="KW-0479">Metal-binding</keyword>
<gene>
    <name evidence="10" type="ORF">CC85DRAFT_329080</name>
</gene>
<evidence type="ECO:0000259" key="9">
    <source>
        <dbReference type="PROSITE" id="PS50199"/>
    </source>
</evidence>
<evidence type="ECO:0000256" key="5">
    <source>
        <dbReference type="ARBA" id="ARBA00022833"/>
    </source>
</evidence>
<feature type="compositionally biased region" description="Low complexity" evidence="8">
    <location>
        <begin position="323"/>
        <end position="338"/>
    </location>
</feature>
<dbReference type="PANTHER" id="PTHR23193:SF23">
    <property type="entry name" value="NUCLEAR PORE COMPLEX PROTEIN NUP153"/>
    <property type="match status" value="1"/>
</dbReference>
<dbReference type="SMART" id="SM00547">
    <property type="entry name" value="ZnF_RBZ"/>
    <property type="match status" value="5"/>
</dbReference>
<dbReference type="PROSITE" id="PS50199">
    <property type="entry name" value="ZF_RANBP2_2"/>
    <property type="match status" value="2"/>
</dbReference>
<feature type="region of interest" description="Disordered" evidence="8">
    <location>
        <begin position="221"/>
        <end position="349"/>
    </location>
</feature>
<dbReference type="GO" id="GO:0008139">
    <property type="term" value="F:nuclear localization sequence binding"/>
    <property type="evidence" value="ECO:0007669"/>
    <property type="project" value="TreeGrafter"/>
</dbReference>
<dbReference type="GO" id="GO:0008270">
    <property type="term" value="F:zinc ion binding"/>
    <property type="evidence" value="ECO:0007669"/>
    <property type="project" value="UniProtKB-KW"/>
</dbReference>
<dbReference type="Proteomes" id="UP000053611">
    <property type="component" value="Unassembled WGS sequence"/>
</dbReference>
<feature type="compositionally biased region" description="Polar residues" evidence="8">
    <location>
        <begin position="45"/>
        <end position="57"/>
    </location>
</feature>
<feature type="region of interest" description="Disordered" evidence="8">
    <location>
        <begin position="989"/>
        <end position="1019"/>
    </location>
</feature>
<dbReference type="EMBL" id="KQ087219">
    <property type="protein sequence ID" value="KLT41339.1"/>
    <property type="molecule type" value="Genomic_DNA"/>
</dbReference>
<accession>A0A0J1B162</accession>
<dbReference type="AlphaFoldDB" id="A0A0J1B162"/>
<dbReference type="GO" id="GO:0006405">
    <property type="term" value="P:RNA export from nucleus"/>
    <property type="evidence" value="ECO:0007669"/>
    <property type="project" value="TreeGrafter"/>
</dbReference>
<dbReference type="GO" id="GO:0017056">
    <property type="term" value="F:structural constituent of nuclear pore"/>
    <property type="evidence" value="ECO:0007669"/>
    <property type="project" value="TreeGrafter"/>
</dbReference>
<evidence type="ECO:0000256" key="3">
    <source>
        <dbReference type="ARBA" id="ARBA00022723"/>
    </source>
</evidence>
<dbReference type="GeneID" id="28987362"/>
<organism evidence="10 11">
    <name type="scientific">Cutaneotrichosporon oleaginosum</name>
    <dbReference type="NCBI Taxonomy" id="879819"/>
    <lineage>
        <taxon>Eukaryota</taxon>
        <taxon>Fungi</taxon>
        <taxon>Dikarya</taxon>
        <taxon>Basidiomycota</taxon>
        <taxon>Agaricomycotina</taxon>
        <taxon>Tremellomycetes</taxon>
        <taxon>Trichosporonales</taxon>
        <taxon>Trichosporonaceae</taxon>
        <taxon>Cutaneotrichosporon</taxon>
    </lineage>
</organism>